<keyword evidence="2" id="KW-0862">Zinc</keyword>
<feature type="domain" description="Putative zinc-finger" evidence="1">
    <location>
        <begin position="4"/>
        <end position="38"/>
    </location>
</feature>
<keyword evidence="2" id="KW-0479">Metal-binding</keyword>
<keyword evidence="2" id="KW-0863">Zinc-finger</keyword>
<dbReference type="AlphaFoldDB" id="A0A239C0F2"/>
<gene>
    <name evidence="2" type="ORF">SAMN05216255_1417</name>
</gene>
<accession>A0A239C0F2</accession>
<name>A0A239C0F2_9PSED</name>
<dbReference type="Proteomes" id="UP000242915">
    <property type="component" value="Unassembled WGS sequence"/>
</dbReference>
<protein>
    <submittedName>
        <fullName evidence="2">Putative zinc-finger</fullName>
    </submittedName>
</protein>
<organism evidence="2 3">
    <name type="scientific">Pseudomonas segetis</name>
    <dbReference type="NCBI Taxonomy" id="298908"/>
    <lineage>
        <taxon>Bacteria</taxon>
        <taxon>Pseudomonadati</taxon>
        <taxon>Pseudomonadota</taxon>
        <taxon>Gammaproteobacteria</taxon>
        <taxon>Pseudomonadales</taxon>
        <taxon>Pseudomonadaceae</taxon>
        <taxon>Pseudomonas</taxon>
    </lineage>
</organism>
<dbReference type="Pfam" id="PF13490">
    <property type="entry name" value="zf-HC2"/>
    <property type="match status" value="1"/>
</dbReference>
<dbReference type="InterPro" id="IPR027383">
    <property type="entry name" value="Znf_put"/>
</dbReference>
<keyword evidence="3" id="KW-1185">Reference proteome</keyword>
<dbReference type="EMBL" id="FZOG01000002">
    <property type="protein sequence ID" value="SNS13128.1"/>
    <property type="molecule type" value="Genomic_DNA"/>
</dbReference>
<dbReference type="RefSeq" id="WP_089359266.1">
    <property type="nucleotide sequence ID" value="NZ_FZOG01000002.1"/>
</dbReference>
<sequence length="77" mass="8844">MLSCKELVANSSDYLDNRLSLSRGLEVRLHLTLCVNCRRFIRQMKISQAVYRKMQLEKAEDLDGLAQKLADAQRSSD</sequence>
<proteinExistence type="predicted"/>
<evidence type="ECO:0000259" key="1">
    <source>
        <dbReference type="Pfam" id="PF13490"/>
    </source>
</evidence>
<dbReference type="GO" id="GO:0008270">
    <property type="term" value="F:zinc ion binding"/>
    <property type="evidence" value="ECO:0007669"/>
    <property type="project" value="UniProtKB-KW"/>
</dbReference>
<evidence type="ECO:0000313" key="2">
    <source>
        <dbReference type="EMBL" id="SNS13128.1"/>
    </source>
</evidence>
<reference evidence="3" key="1">
    <citation type="submission" date="2017-06" db="EMBL/GenBank/DDBJ databases">
        <authorList>
            <person name="Varghese N."/>
            <person name="Submissions S."/>
        </authorList>
    </citation>
    <scope>NUCLEOTIDE SEQUENCE [LARGE SCALE GENOMIC DNA]</scope>
    <source>
        <strain evidence="3">CIP 108523</strain>
    </source>
</reference>
<evidence type="ECO:0000313" key="3">
    <source>
        <dbReference type="Proteomes" id="UP000242915"/>
    </source>
</evidence>